<dbReference type="AlphaFoldDB" id="A0A5S3P8J0"/>
<protein>
    <recommendedName>
        <fullName evidence="1">PilZ domain-containing protein</fullName>
    </recommendedName>
</protein>
<keyword evidence="3" id="KW-1185">Reference proteome</keyword>
<evidence type="ECO:0000313" key="2">
    <source>
        <dbReference type="EMBL" id="TMM49771.1"/>
    </source>
</evidence>
<proteinExistence type="predicted"/>
<dbReference type="Pfam" id="PF07238">
    <property type="entry name" value="PilZ"/>
    <property type="match status" value="1"/>
</dbReference>
<name>A0A5S3P8J0_9SPHN</name>
<dbReference type="SUPFAM" id="SSF141371">
    <property type="entry name" value="PilZ domain-like"/>
    <property type="match status" value="1"/>
</dbReference>
<dbReference type="GO" id="GO:0035438">
    <property type="term" value="F:cyclic-di-GMP binding"/>
    <property type="evidence" value="ECO:0007669"/>
    <property type="project" value="InterPro"/>
</dbReference>
<dbReference type="OrthoDB" id="7505938at2"/>
<dbReference type="EMBL" id="VCAO01000001">
    <property type="protein sequence ID" value="TMM49771.1"/>
    <property type="molecule type" value="Genomic_DNA"/>
</dbReference>
<dbReference type="InterPro" id="IPR009875">
    <property type="entry name" value="PilZ_domain"/>
</dbReference>
<sequence length="166" mass="18470">MQAEAHWQNGSFRVALFHKTSFDPETDRRSVRRWVVDCEAALKMLGGDRLGRLSDLSETGARLELDQPPAQGASGLLVWSDQEHFCKIIWVKQTSCGVLFERQIARSVVEATAKAVDVPTGPVADFSNIPLGQKRSRRASLVSSAQGSAYRKPDADRTSRILEIFR</sequence>
<reference evidence="2 3" key="1">
    <citation type="submission" date="2019-05" db="EMBL/GenBank/DDBJ databases">
        <title>Erythrobacter marisflavi sp. nov., isolated from isolated from water of an estuary environment.</title>
        <authorList>
            <person name="Yoon J.-H."/>
        </authorList>
    </citation>
    <scope>NUCLEOTIDE SEQUENCE [LARGE SCALE GENOMIC DNA]</scope>
    <source>
        <strain evidence="2 3">KEM-5</strain>
    </source>
</reference>
<accession>A0A5S3P8J0</accession>
<gene>
    <name evidence="2" type="ORF">FEV51_00790</name>
</gene>
<evidence type="ECO:0000313" key="3">
    <source>
        <dbReference type="Proteomes" id="UP000309668"/>
    </source>
</evidence>
<dbReference type="Proteomes" id="UP000309668">
    <property type="component" value="Unassembled WGS sequence"/>
</dbReference>
<organism evidence="2 3">
    <name type="scientific">Qipengyuania marisflavi</name>
    <dbReference type="NCBI Taxonomy" id="2486356"/>
    <lineage>
        <taxon>Bacteria</taxon>
        <taxon>Pseudomonadati</taxon>
        <taxon>Pseudomonadota</taxon>
        <taxon>Alphaproteobacteria</taxon>
        <taxon>Sphingomonadales</taxon>
        <taxon>Erythrobacteraceae</taxon>
        <taxon>Qipengyuania</taxon>
    </lineage>
</organism>
<evidence type="ECO:0000259" key="1">
    <source>
        <dbReference type="Pfam" id="PF07238"/>
    </source>
</evidence>
<comment type="caution">
    <text evidence="2">The sequence shown here is derived from an EMBL/GenBank/DDBJ whole genome shotgun (WGS) entry which is preliminary data.</text>
</comment>
<feature type="domain" description="PilZ" evidence="1">
    <location>
        <begin position="28"/>
        <end position="103"/>
    </location>
</feature>